<dbReference type="GO" id="GO:0000155">
    <property type="term" value="F:phosphorelay sensor kinase activity"/>
    <property type="evidence" value="ECO:0007669"/>
    <property type="project" value="InterPro"/>
</dbReference>
<dbReference type="Pfam" id="PF03707">
    <property type="entry name" value="MHYT"/>
    <property type="match status" value="3"/>
</dbReference>
<feature type="transmembrane region" description="Helical" evidence="6">
    <location>
        <begin position="14"/>
        <end position="35"/>
    </location>
</feature>
<name>A0AAX3LS32_9RHOB</name>
<dbReference type="InterPro" id="IPR004358">
    <property type="entry name" value="Sig_transdc_His_kin-like_C"/>
</dbReference>
<evidence type="ECO:0000313" key="9">
    <source>
        <dbReference type="EMBL" id="WCE71375.1"/>
    </source>
</evidence>
<proteinExistence type="predicted"/>
<dbReference type="Pfam" id="PF02518">
    <property type="entry name" value="HATPase_c"/>
    <property type="match status" value="1"/>
</dbReference>
<accession>A0AAX3LS32</accession>
<feature type="transmembrane region" description="Helical" evidence="6">
    <location>
        <begin position="173"/>
        <end position="195"/>
    </location>
</feature>
<dbReference type="CDD" id="cd16922">
    <property type="entry name" value="HATPase_EvgS-ArcB-TorS-like"/>
    <property type="match status" value="1"/>
</dbReference>
<feature type="transmembrane region" description="Helical" evidence="6">
    <location>
        <begin position="47"/>
        <end position="72"/>
    </location>
</feature>
<evidence type="ECO:0000259" key="8">
    <source>
        <dbReference type="PROSITE" id="PS50924"/>
    </source>
</evidence>
<dbReference type="PRINTS" id="PR00344">
    <property type="entry name" value="BCTRLSENSOR"/>
</dbReference>
<dbReference type="SUPFAM" id="SSF47384">
    <property type="entry name" value="Homodimeric domain of signal transducing histidine kinase"/>
    <property type="match status" value="1"/>
</dbReference>
<comment type="catalytic activity">
    <reaction evidence="1">
        <text>ATP + protein L-histidine = ADP + protein N-phospho-L-histidine.</text>
        <dbReference type="EC" id="2.7.13.3"/>
    </reaction>
</comment>
<dbReference type="GO" id="GO:0016020">
    <property type="term" value="C:membrane"/>
    <property type="evidence" value="ECO:0007669"/>
    <property type="project" value="UniProtKB-UniRule"/>
</dbReference>
<evidence type="ECO:0000256" key="6">
    <source>
        <dbReference type="PROSITE-ProRule" id="PRU00244"/>
    </source>
</evidence>
<dbReference type="PANTHER" id="PTHR43047">
    <property type="entry name" value="TWO-COMPONENT HISTIDINE PROTEIN KINASE"/>
    <property type="match status" value="1"/>
</dbReference>
<dbReference type="Proteomes" id="UP001210770">
    <property type="component" value="Chromosome"/>
</dbReference>
<dbReference type="PROSITE" id="PS50109">
    <property type="entry name" value="HIS_KIN"/>
    <property type="match status" value="1"/>
</dbReference>
<gene>
    <name evidence="9" type="ORF">PL336_05940</name>
</gene>
<dbReference type="SMART" id="SM00388">
    <property type="entry name" value="HisKA"/>
    <property type="match status" value="1"/>
</dbReference>
<dbReference type="InterPro" id="IPR005467">
    <property type="entry name" value="His_kinase_dom"/>
</dbReference>
<keyword evidence="5" id="KW-0418">Kinase</keyword>
<evidence type="ECO:0000313" key="10">
    <source>
        <dbReference type="Proteomes" id="UP001210770"/>
    </source>
</evidence>
<dbReference type="FunFam" id="3.30.565.10:FF:000006">
    <property type="entry name" value="Sensor histidine kinase WalK"/>
    <property type="match status" value="1"/>
</dbReference>
<keyword evidence="3" id="KW-0597">Phosphoprotein</keyword>
<dbReference type="InterPro" id="IPR003661">
    <property type="entry name" value="HisK_dim/P_dom"/>
</dbReference>
<feature type="transmembrane region" description="Helical" evidence="6">
    <location>
        <begin position="146"/>
        <end position="166"/>
    </location>
</feature>
<feature type="transmembrane region" description="Helical" evidence="6">
    <location>
        <begin position="215"/>
        <end position="236"/>
    </location>
</feature>
<evidence type="ECO:0000256" key="1">
    <source>
        <dbReference type="ARBA" id="ARBA00000085"/>
    </source>
</evidence>
<evidence type="ECO:0000259" key="7">
    <source>
        <dbReference type="PROSITE" id="PS50109"/>
    </source>
</evidence>
<feature type="transmembrane region" description="Helical" evidence="6">
    <location>
        <begin position="113"/>
        <end position="134"/>
    </location>
</feature>
<dbReference type="Gene3D" id="1.10.287.130">
    <property type="match status" value="1"/>
</dbReference>
<feature type="domain" description="MHYT" evidence="8">
    <location>
        <begin position="12"/>
        <end position="198"/>
    </location>
</feature>
<dbReference type="SUPFAM" id="SSF55874">
    <property type="entry name" value="ATPase domain of HSP90 chaperone/DNA topoisomerase II/histidine kinase"/>
    <property type="match status" value="1"/>
</dbReference>
<dbReference type="EMBL" id="CP116423">
    <property type="protein sequence ID" value="WCE71375.1"/>
    <property type="molecule type" value="Genomic_DNA"/>
</dbReference>
<organism evidence="9 10">
    <name type="scientific">Sulfitobacter faviae</name>
    <dbReference type="NCBI Taxonomy" id="1775881"/>
    <lineage>
        <taxon>Bacteria</taxon>
        <taxon>Pseudomonadati</taxon>
        <taxon>Pseudomonadota</taxon>
        <taxon>Alphaproteobacteria</taxon>
        <taxon>Rhodobacterales</taxon>
        <taxon>Roseobacteraceae</taxon>
        <taxon>Sulfitobacter</taxon>
    </lineage>
</organism>
<protein>
    <recommendedName>
        <fullName evidence="2">histidine kinase</fullName>
        <ecNumber evidence="2">2.7.13.3</ecNumber>
    </recommendedName>
</protein>
<evidence type="ECO:0000256" key="4">
    <source>
        <dbReference type="ARBA" id="ARBA00022679"/>
    </source>
</evidence>
<evidence type="ECO:0000256" key="2">
    <source>
        <dbReference type="ARBA" id="ARBA00012438"/>
    </source>
</evidence>
<feature type="domain" description="Histidine kinase" evidence="7">
    <location>
        <begin position="268"/>
        <end position="501"/>
    </location>
</feature>
<dbReference type="AlphaFoldDB" id="A0AAX3LS32"/>
<dbReference type="Gene3D" id="3.30.565.10">
    <property type="entry name" value="Histidine kinase-like ATPase, C-terminal domain"/>
    <property type="match status" value="1"/>
</dbReference>
<dbReference type="RefSeq" id="WP_271689553.1">
    <property type="nucleotide sequence ID" value="NZ_CP116423.1"/>
</dbReference>
<reference evidence="9" key="1">
    <citation type="submission" date="2023-01" db="EMBL/GenBank/DDBJ databases">
        <title>Comparative genomic analysis of cold water coral derived Sulfitobacter faviae: insights into their metabolism and habitat adaptation.</title>
        <authorList>
            <person name="Guo Y."/>
            <person name="Lin S."/>
            <person name="Huang Z."/>
            <person name="Tang K."/>
            <person name="Wang X."/>
        </authorList>
    </citation>
    <scope>NUCLEOTIDE SEQUENCE</scope>
    <source>
        <strain evidence="9">SCSIO W_1865</strain>
    </source>
</reference>
<dbReference type="CDD" id="cd00082">
    <property type="entry name" value="HisKA"/>
    <property type="match status" value="1"/>
</dbReference>
<dbReference type="PANTHER" id="PTHR43047:SF78">
    <property type="entry name" value="SENSORY_REGULATORY PROTEIN RPFC"/>
    <property type="match status" value="1"/>
</dbReference>
<evidence type="ECO:0000256" key="5">
    <source>
        <dbReference type="ARBA" id="ARBA00022777"/>
    </source>
</evidence>
<dbReference type="InterPro" id="IPR036890">
    <property type="entry name" value="HATPase_C_sf"/>
</dbReference>
<dbReference type="InterPro" id="IPR036097">
    <property type="entry name" value="HisK_dim/P_sf"/>
</dbReference>
<keyword evidence="4" id="KW-0808">Transferase</keyword>
<keyword evidence="6" id="KW-0472">Membrane</keyword>
<dbReference type="PROSITE" id="PS50924">
    <property type="entry name" value="MHYT"/>
    <property type="match status" value="1"/>
</dbReference>
<dbReference type="SMART" id="SM00387">
    <property type="entry name" value="HATPase_c"/>
    <property type="match status" value="1"/>
</dbReference>
<dbReference type="EC" id="2.7.13.3" evidence="2"/>
<keyword evidence="6" id="KW-0812">Transmembrane</keyword>
<dbReference type="InterPro" id="IPR005330">
    <property type="entry name" value="MHYT_dom"/>
</dbReference>
<dbReference type="Pfam" id="PF00512">
    <property type="entry name" value="HisKA"/>
    <property type="match status" value="1"/>
</dbReference>
<evidence type="ECO:0000256" key="3">
    <source>
        <dbReference type="ARBA" id="ARBA00022553"/>
    </source>
</evidence>
<dbReference type="InterPro" id="IPR003594">
    <property type="entry name" value="HATPase_dom"/>
</dbReference>
<sequence>MFRVAHTIHHDHDLGLVLLAALLCIFGSWVVARLYRHVLEQPRRQALIWCYLTAMTAGVTIWCTHFIAILAYQLDAPATFHFSLTFLSLIIAIVGSILGVVIAGLLKSRRATVLGGTIFGLAISAMHYTGMVAYRVQGAIQWDMGYLTASVIIAVVLATLALGAAGRGGKGSVLWMTALLALAIILLHFTGMAAFQVTPLAAQPLYANPVEYRLIALIIAGTAAIIALAALFSYVVENRTRNESVEELRKARDAAESASRAKSEFMSVLSHELRTPLTIVIGYASFLSELKRHNLAKLGPDEKPESEHFTKMGDQAELYGQRIKFAGGQLLTIINDILDYTNMELNDLALDKTALDTRALLEEVVEEHHGAAHDKTATLHIDTPPLTVTADRRRSLQLLGHIVGNALKFSKARDIYLRARLHAGGFVFEVEDNGVGIAAQDLDRIFEAFTQIEDADDRAEGGTGLGLAICKKLALAHGGDITVKSTLGQGTTFTVFIPGATQLAEPATLAKAS</sequence>
<keyword evidence="6" id="KW-1133">Transmembrane helix</keyword>
<feature type="transmembrane region" description="Helical" evidence="6">
    <location>
        <begin position="84"/>
        <end position="106"/>
    </location>
</feature>